<feature type="transmembrane region" description="Helical" evidence="7">
    <location>
        <begin position="348"/>
        <end position="366"/>
    </location>
</feature>
<dbReference type="RefSeq" id="WP_092806137.1">
    <property type="nucleotide sequence ID" value="NZ_FMUH01000005.1"/>
</dbReference>
<keyword evidence="10" id="KW-1185">Reference proteome</keyword>
<gene>
    <name evidence="9" type="ORF">SAMN03159343_3228</name>
</gene>
<dbReference type="STRING" id="1960309.SAMN03159343_3228"/>
<dbReference type="GO" id="GO:0022857">
    <property type="term" value="F:transmembrane transporter activity"/>
    <property type="evidence" value="ECO:0007669"/>
    <property type="project" value="InterPro"/>
</dbReference>
<dbReference type="PANTHER" id="PTHR42718:SF9">
    <property type="entry name" value="MAJOR FACILITATOR SUPERFAMILY MULTIDRUG TRANSPORTER MFSC"/>
    <property type="match status" value="1"/>
</dbReference>
<feature type="transmembrane region" description="Helical" evidence="7">
    <location>
        <begin position="448"/>
        <end position="468"/>
    </location>
</feature>
<dbReference type="PANTHER" id="PTHR42718">
    <property type="entry name" value="MAJOR FACILITATOR SUPERFAMILY MULTIDRUG TRANSPORTER MFSC"/>
    <property type="match status" value="1"/>
</dbReference>
<accession>A0A1G4YP03</accession>
<keyword evidence="2" id="KW-0813">Transport</keyword>
<feature type="domain" description="Major facilitator superfamily (MFS) profile" evidence="8">
    <location>
        <begin position="12"/>
        <end position="472"/>
    </location>
</feature>
<feature type="transmembrane region" description="Helical" evidence="7">
    <location>
        <begin position="81"/>
        <end position="100"/>
    </location>
</feature>
<keyword evidence="3 7" id="KW-0812">Transmembrane</keyword>
<evidence type="ECO:0000256" key="5">
    <source>
        <dbReference type="ARBA" id="ARBA00023136"/>
    </source>
</evidence>
<proteinExistence type="predicted"/>
<feature type="transmembrane region" description="Helical" evidence="7">
    <location>
        <begin position="147"/>
        <end position="170"/>
    </location>
</feature>
<protein>
    <submittedName>
        <fullName evidence="9">Major Facilitator Superfamily protein</fullName>
    </submittedName>
</protein>
<feature type="transmembrane region" description="Helical" evidence="7">
    <location>
        <begin position="316"/>
        <end position="336"/>
    </location>
</feature>
<evidence type="ECO:0000259" key="8">
    <source>
        <dbReference type="PROSITE" id="PS50850"/>
    </source>
</evidence>
<dbReference type="InterPro" id="IPR011701">
    <property type="entry name" value="MFS"/>
</dbReference>
<dbReference type="GO" id="GO:0005886">
    <property type="term" value="C:plasma membrane"/>
    <property type="evidence" value="ECO:0007669"/>
    <property type="project" value="UniProtKB-SubCell"/>
</dbReference>
<dbReference type="SUPFAM" id="SSF103473">
    <property type="entry name" value="MFS general substrate transporter"/>
    <property type="match status" value="1"/>
</dbReference>
<feature type="transmembrane region" description="Helical" evidence="7">
    <location>
        <begin position="276"/>
        <end position="296"/>
    </location>
</feature>
<feature type="transmembrane region" description="Helical" evidence="7">
    <location>
        <begin position="208"/>
        <end position="231"/>
    </location>
</feature>
<dbReference type="InterPro" id="IPR036259">
    <property type="entry name" value="MFS_trans_sf"/>
</dbReference>
<feature type="region of interest" description="Disordered" evidence="6">
    <location>
        <begin position="475"/>
        <end position="494"/>
    </location>
</feature>
<dbReference type="Gene3D" id="1.20.1250.20">
    <property type="entry name" value="MFS general substrate transporter like domains"/>
    <property type="match status" value="2"/>
</dbReference>
<dbReference type="EMBL" id="FMUH01000005">
    <property type="protein sequence ID" value="SCX55226.1"/>
    <property type="molecule type" value="Genomic_DNA"/>
</dbReference>
<evidence type="ECO:0000313" key="9">
    <source>
        <dbReference type="EMBL" id="SCX55226.1"/>
    </source>
</evidence>
<evidence type="ECO:0000313" key="10">
    <source>
        <dbReference type="Proteomes" id="UP000198981"/>
    </source>
</evidence>
<comment type="subcellular location">
    <subcellularLocation>
        <location evidence="1">Cell membrane</location>
        <topology evidence="1">Multi-pass membrane protein</topology>
    </subcellularLocation>
</comment>
<sequence>MSASSSAVRAQTLFAVVGALSVVEVASGVLQGFYTPVFSDVARALGIGDGDVNWFEAAQLVASALLVPVLARLADLHGHRRVLLVSTAVTALGTWVMALAPTTGPAGFAVFVVGSALQGAYVVWLPLEVAIVHRRAAADDHRTRRAAGVLVAFLQVGVLAGALSSGALVTALPVPVLLALPAVVVTICLAVVRFGVEPDAPRAPGRLDLPGLGLLTAALLLVMGGLVALRLLGPGSVVPWALVVAGLATGWLLVRVEARQHEPLLDVPVLVAPGQWPIQATAFLSGMSVLGAQIPLSTFARADPAVTGYGLGASASFVSVLIGLYVLTLLTGALLLPLLSRWLGGRRAMAAGAATVAVGYALWLPFHDTAVQALTNMAVAGVGSGLLVAALPAAAVAAAPADRTGFAAGMTNSSKTVGGAIASAVFAVALAATGSIDDPAAGSAPLSGYLTVWTVCAVAAALAAVVLVTSERRRPGTATVPGLRGSTDRTGQSR</sequence>
<feature type="transmembrane region" description="Helical" evidence="7">
    <location>
        <begin position="176"/>
        <end position="196"/>
    </location>
</feature>
<evidence type="ECO:0000256" key="6">
    <source>
        <dbReference type="SAM" id="MobiDB-lite"/>
    </source>
</evidence>
<dbReference type="PROSITE" id="PS50850">
    <property type="entry name" value="MFS"/>
    <property type="match status" value="1"/>
</dbReference>
<feature type="transmembrane region" description="Helical" evidence="7">
    <location>
        <begin position="54"/>
        <end position="74"/>
    </location>
</feature>
<name>A0A1G4YP03_9ACTN</name>
<evidence type="ECO:0000256" key="1">
    <source>
        <dbReference type="ARBA" id="ARBA00004651"/>
    </source>
</evidence>
<dbReference type="Pfam" id="PF07690">
    <property type="entry name" value="MFS_1"/>
    <property type="match status" value="1"/>
</dbReference>
<feature type="transmembrane region" description="Helical" evidence="7">
    <location>
        <begin position="378"/>
        <end position="397"/>
    </location>
</feature>
<feature type="transmembrane region" description="Helical" evidence="7">
    <location>
        <begin position="237"/>
        <end position="256"/>
    </location>
</feature>
<keyword evidence="5 7" id="KW-0472">Membrane</keyword>
<evidence type="ECO:0000256" key="3">
    <source>
        <dbReference type="ARBA" id="ARBA00022692"/>
    </source>
</evidence>
<dbReference type="AlphaFoldDB" id="A0A1G4YP03"/>
<dbReference type="InterPro" id="IPR020846">
    <property type="entry name" value="MFS_dom"/>
</dbReference>
<evidence type="ECO:0000256" key="2">
    <source>
        <dbReference type="ARBA" id="ARBA00022448"/>
    </source>
</evidence>
<evidence type="ECO:0000256" key="4">
    <source>
        <dbReference type="ARBA" id="ARBA00022989"/>
    </source>
</evidence>
<feature type="transmembrane region" description="Helical" evidence="7">
    <location>
        <begin position="12"/>
        <end position="34"/>
    </location>
</feature>
<dbReference type="Proteomes" id="UP000198981">
    <property type="component" value="Unassembled WGS sequence"/>
</dbReference>
<reference evidence="10" key="1">
    <citation type="submission" date="2016-10" db="EMBL/GenBank/DDBJ databases">
        <authorList>
            <person name="Varghese N."/>
            <person name="Submissions S."/>
        </authorList>
    </citation>
    <scope>NUCLEOTIDE SEQUENCE [LARGE SCALE GENOMIC DNA]</scope>
    <source>
        <strain evidence="10">DSM 45722</strain>
    </source>
</reference>
<feature type="transmembrane region" description="Helical" evidence="7">
    <location>
        <begin position="106"/>
        <end position="127"/>
    </location>
</feature>
<feature type="transmembrane region" description="Helical" evidence="7">
    <location>
        <begin position="417"/>
        <end position="436"/>
    </location>
</feature>
<organism evidence="9 10">
    <name type="scientific">Klenkia marina</name>
    <dbReference type="NCBI Taxonomy" id="1960309"/>
    <lineage>
        <taxon>Bacteria</taxon>
        <taxon>Bacillati</taxon>
        <taxon>Actinomycetota</taxon>
        <taxon>Actinomycetes</taxon>
        <taxon>Geodermatophilales</taxon>
        <taxon>Geodermatophilaceae</taxon>
        <taxon>Klenkia</taxon>
    </lineage>
</organism>
<dbReference type="OrthoDB" id="4484751at2"/>
<evidence type="ECO:0000256" key="7">
    <source>
        <dbReference type="SAM" id="Phobius"/>
    </source>
</evidence>
<keyword evidence="4 7" id="KW-1133">Transmembrane helix</keyword>